<protein>
    <recommendedName>
        <fullName evidence="5">Dual-action ribosomal maturation protein DarP</fullName>
    </recommendedName>
    <alternativeName>
        <fullName evidence="5">Large ribosomal subunit assembly factor DarP</fullName>
    </alternativeName>
</protein>
<evidence type="ECO:0000256" key="3">
    <source>
        <dbReference type="ARBA" id="ARBA00022730"/>
    </source>
</evidence>
<evidence type="ECO:0000313" key="7">
    <source>
        <dbReference type="Proteomes" id="UP000240010"/>
    </source>
</evidence>
<evidence type="ECO:0000313" key="6">
    <source>
        <dbReference type="EMBL" id="PPK78105.1"/>
    </source>
</evidence>
<evidence type="ECO:0000256" key="5">
    <source>
        <dbReference type="HAMAP-Rule" id="MF_00765"/>
    </source>
</evidence>
<accession>A0A2S6HKT8</accession>
<comment type="caution">
    <text evidence="6">The sequence shown here is derived from an EMBL/GenBank/DDBJ whole genome shotgun (WGS) entry which is preliminary data.</text>
</comment>
<keyword evidence="2 5" id="KW-0690">Ribosome biogenesis</keyword>
<evidence type="ECO:0000256" key="1">
    <source>
        <dbReference type="ARBA" id="ARBA00022490"/>
    </source>
</evidence>
<comment type="subcellular location">
    <subcellularLocation>
        <location evidence="5">Cytoplasm</location>
    </subcellularLocation>
    <text evidence="5">Associates with late stage pre-50S ribosomal subunits.</text>
</comment>
<organism evidence="6 7">
    <name type="scientific">Methylobacter tundripaludum</name>
    <dbReference type="NCBI Taxonomy" id="173365"/>
    <lineage>
        <taxon>Bacteria</taxon>
        <taxon>Pseudomonadati</taxon>
        <taxon>Pseudomonadota</taxon>
        <taxon>Gammaproteobacteria</taxon>
        <taxon>Methylococcales</taxon>
        <taxon>Methylococcaceae</taxon>
        <taxon>Methylobacter</taxon>
    </lineage>
</organism>
<keyword evidence="4 5" id="KW-0694">RNA-binding</keyword>
<gene>
    <name evidence="5" type="primary">darP</name>
    <name evidence="6" type="ORF">B0F87_101487</name>
</gene>
<dbReference type="NCBIfam" id="NF003593">
    <property type="entry name" value="PRK05255.1-1"/>
    <property type="match status" value="1"/>
</dbReference>
<dbReference type="AlphaFoldDB" id="A0A2S6HKT8"/>
<dbReference type="CDD" id="cd16331">
    <property type="entry name" value="YjgA-like"/>
    <property type="match status" value="1"/>
</dbReference>
<sequence>MSEEYEYDDEEVEYYAIRPNKTQIKKDMAVLFALSEEMSELPAGQLKTLELPEIINKAVVEVSGMPHKGARKRLLKFIAGQLNKIDIEPILEKLSRIKNKSAHAVREHHIVERWRDRLIAEGNDALTELLDEQPHADRQLLRQLLRNAQKETEAGKPPKSSRLLYRQLKELFKVEGEPDDEVGFEDEQEDD</sequence>
<dbReference type="EMBL" id="PTIZ01000001">
    <property type="protein sequence ID" value="PPK78105.1"/>
    <property type="molecule type" value="Genomic_DNA"/>
</dbReference>
<dbReference type="SUPFAM" id="SSF158710">
    <property type="entry name" value="PSPTO4464-like"/>
    <property type="match status" value="1"/>
</dbReference>
<keyword evidence="1 5" id="KW-0963">Cytoplasm</keyword>
<reference evidence="6 7" key="1">
    <citation type="submission" date="2018-02" db="EMBL/GenBank/DDBJ databases">
        <title>Subsurface microbial communities from deep shales in Ohio and West Virginia, USA.</title>
        <authorList>
            <person name="Wrighton K."/>
        </authorList>
    </citation>
    <scope>NUCLEOTIDE SEQUENCE [LARGE SCALE GENOMIC DNA]</scope>
    <source>
        <strain evidence="6 7">OWC-DMM</strain>
    </source>
</reference>
<dbReference type="GO" id="GO:0005829">
    <property type="term" value="C:cytosol"/>
    <property type="evidence" value="ECO:0007669"/>
    <property type="project" value="TreeGrafter"/>
</dbReference>
<comment type="similarity">
    <text evidence="5">Belongs to the DarP family.</text>
</comment>
<comment type="function">
    <text evidence="5">Member of a network of 50S ribosomal subunit biogenesis factors which assembles along the 30S-50S interface, preventing incorrect 23S rRNA structures from forming. Promotes peptidyl transferase center (PTC) maturation.</text>
</comment>
<dbReference type="InterPro" id="IPR023153">
    <property type="entry name" value="DarP_sf"/>
</dbReference>
<evidence type="ECO:0000256" key="2">
    <source>
        <dbReference type="ARBA" id="ARBA00022517"/>
    </source>
</evidence>
<dbReference type="GO" id="GO:0043022">
    <property type="term" value="F:ribosome binding"/>
    <property type="evidence" value="ECO:0007669"/>
    <property type="project" value="UniProtKB-UniRule"/>
</dbReference>
<dbReference type="Pfam" id="PF04751">
    <property type="entry name" value="DarP"/>
    <property type="match status" value="1"/>
</dbReference>
<dbReference type="RefSeq" id="WP_104427472.1">
    <property type="nucleotide sequence ID" value="NZ_PTIZ01000001.1"/>
</dbReference>
<dbReference type="PANTHER" id="PTHR38101:SF1">
    <property type="entry name" value="UPF0307 PROTEIN YJGA"/>
    <property type="match status" value="1"/>
</dbReference>
<dbReference type="Proteomes" id="UP000240010">
    <property type="component" value="Unassembled WGS sequence"/>
</dbReference>
<dbReference type="GO" id="GO:0019843">
    <property type="term" value="F:rRNA binding"/>
    <property type="evidence" value="ECO:0007669"/>
    <property type="project" value="UniProtKB-UniRule"/>
</dbReference>
<dbReference type="InterPro" id="IPR006839">
    <property type="entry name" value="DarP"/>
</dbReference>
<dbReference type="Gene3D" id="1.10.60.30">
    <property type="entry name" value="PSPTO4464-like domains"/>
    <property type="match status" value="2"/>
</dbReference>
<dbReference type="HAMAP" id="MF_00765">
    <property type="entry name" value="DarP"/>
    <property type="match status" value="1"/>
</dbReference>
<evidence type="ECO:0000256" key="4">
    <source>
        <dbReference type="ARBA" id="ARBA00022884"/>
    </source>
</evidence>
<name>A0A2S6HKT8_9GAMM</name>
<dbReference type="PANTHER" id="PTHR38101">
    <property type="entry name" value="UPF0307 PROTEIN YJGA"/>
    <property type="match status" value="1"/>
</dbReference>
<dbReference type="GO" id="GO:1902626">
    <property type="term" value="P:assembly of large subunit precursor of preribosome"/>
    <property type="evidence" value="ECO:0007669"/>
    <property type="project" value="UniProtKB-UniRule"/>
</dbReference>
<dbReference type="PIRSF" id="PIRSF016183">
    <property type="entry name" value="UCP016183"/>
    <property type="match status" value="1"/>
</dbReference>
<proteinExistence type="inferred from homology"/>
<keyword evidence="3 5" id="KW-0699">rRNA-binding</keyword>